<feature type="domain" description="EamA" evidence="7">
    <location>
        <begin position="158"/>
        <end position="290"/>
    </location>
</feature>
<dbReference type="PANTHER" id="PTHR32322">
    <property type="entry name" value="INNER MEMBRANE TRANSPORTER"/>
    <property type="match status" value="1"/>
</dbReference>
<dbReference type="SUPFAM" id="SSF103481">
    <property type="entry name" value="Multidrug resistance efflux transporter EmrE"/>
    <property type="match status" value="2"/>
</dbReference>
<dbReference type="InterPro" id="IPR050638">
    <property type="entry name" value="AA-Vitamin_Transporters"/>
</dbReference>
<dbReference type="EMBL" id="CR522870">
    <property type="protein sequence ID" value="CAG35019.1"/>
    <property type="molecule type" value="Genomic_DNA"/>
</dbReference>
<dbReference type="HOGENOM" id="CLU_033863_4_1_7"/>
<evidence type="ECO:0000313" key="8">
    <source>
        <dbReference type="EMBL" id="CAG35019.1"/>
    </source>
</evidence>
<feature type="transmembrane region" description="Helical" evidence="6">
    <location>
        <begin position="186"/>
        <end position="209"/>
    </location>
</feature>
<dbReference type="Proteomes" id="UP000000602">
    <property type="component" value="Chromosome"/>
</dbReference>
<gene>
    <name evidence="8" type="ordered locus">DP0290</name>
</gene>
<evidence type="ECO:0000256" key="2">
    <source>
        <dbReference type="ARBA" id="ARBA00022475"/>
    </source>
</evidence>
<dbReference type="eggNOG" id="COG0697">
    <property type="taxonomic scope" value="Bacteria"/>
</dbReference>
<keyword evidence="3 6" id="KW-0812">Transmembrane</keyword>
<dbReference type="AlphaFoldDB" id="Q6ARK6"/>
<reference evidence="9" key="1">
    <citation type="journal article" date="2004" name="Environ. Microbiol.">
        <title>The genome of Desulfotalea psychrophila, a sulfate-reducing bacterium from permanently cold Arctic sediments.</title>
        <authorList>
            <person name="Rabus R."/>
            <person name="Ruepp A."/>
            <person name="Frickey T."/>
            <person name="Rattei T."/>
            <person name="Fartmann B."/>
            <person name="Stark M."/>
            <person name="Bauer M."/>
            <person name="Zibat A."/>
            <person name="Lombardot T."/>
            <person name="Becker I."/>
            <person name="Amann J."/>
            <person name="Gellner K."/>
            <person name="Teeling H."/>
            <person name="Leuschner W.D."/>
            <person name="Gloeckner F.-O."/>
            <person name="Lupas A.N."/>
            <person name="Amann R."/>
            <person name="Klenk H.-P."/>
        </authorList>
    </citation>
    <scope>NUCLEOTIDE SEQUENCE [LARGE SCALE GENOMIC DNA]</scope>
    <source>
        <strain evidence="9">DSM 12343 / LSv54</strain>
    </source>
</reference>
<sequence>MKLIFNSKYTPVIAIFVAMIIWASSFIALKIAFRSYHPMVVIFGRMLIATLCFMVFYKYVFKGFKYHKGDYKPLLFMAFCEPCLYFIFEAIALKNTSASQAGVITATAPIFILAAASLFLKEKYNLQSWLGALAALAGVCWITLASATSESAPNPIFGNFCEVLAMACATGYTVCLKSLTKRYSPLFLTSTQALMGTFFYLPMLFLPFVEMPTEYVALPSFAIIYLGAVVSLIAYGLYNYALAHMPAAQGASYINLIPIFSVAMAWLFLGETLNLSQGFAAALIIASVWVSQKGMAKAHDEKHSLKNK</sequence>
<dbReference type="KEGG" id="dps:DP0290"/>
<keyword evidence="2" id="KW-1003">Cell membrane</keyword>
<feature type="transmembrane region" description="Helical" evidence="6">
    <location>
        <begin position="275"/>
        <end position="292"/>
    </location>
</feature>
<keyword evidence="4 6" id="KW-1133">Transmembrane helix</keyword>
<feature type="transmembrane region" description="Helical" evidence="6">
    <location>
        <begin position="156"/>
        <end position="174"/>
    </location>
</feature>
<proteinExistence type="predicted"/>
<dbReference type="Gene3D" id="1.10.3730.20">
    <property type="match status" value="1"/>
</dbReference>
<evidence type="ECO:0000256" key="5">
    <source>
        <dbReference type="ARBA" id="ARBA00023136"/>
    </source>
</evidence>
<protein>
    <recommendedName>
        <fullName evidence="7">EamA domain-containing protein</fullName>
    </recommendedName>
</protein>
<dbReference type="OrthoDB" id="5416392at2"/>
<accession>Q6ARK6</accession>
<evidence type="ECO:0000259" key="7">
    <source>
        <dbReference type="Pfam" id="PF00892"/>
    </source>
</evidence>
<evidence type="ECO:0000313" key="9">
    <source>
        <dbReference type="Proteomes" id="UP000000602"/>
    </source>
</evidence>
<feature type="transmembrane region" description="Helical" evidence="6">
    <location>
        <begin position="250"/>
        <end position="269"/>
    </location>
</feature>
<evidence type="ECO:0000256" key="4">
    <source>
        <dbReference type="ARBA" id="ARBA00022989"/>
    </source>
</evidence>
<dbReference type="InterPro" id="IPR037185">
    <property type="entry name" value="EmrE-like"/>
</dbReference>
<dbReference type="PANTHER" id="PTHR32322:SF18">
    <property type="entry name" value="S-ADENOSYLMETHIONINE_S-ADENOSYLHOMOCYSTEINE TRANSPORTER"/>
    <property type="match status" value="1"/>
</dbReference>
<comment type="subcellular location">
    <subcellularLocation>
        <location evidence="1">Cell membrane</location>
        <topology evidence="1">Multi-pass membrane protein</topology>
    </subcellularLocation>
</comment>
<dbReference type="Pfam" id="PF00892">
    <property type="entry name" value="EamA"/>
    <property type="match status" value="2"/>
</dbReference>
<feature type="transmembrane region" description="Helical" evidence="6">
    <location>
        <begin position="126"/>
        <end position="144"/>
    </location>
</feature>
<dbReference type="GO" id="GO:0005886">
    <property type="term" value="C:plasma membrane"/>
    <property type="evidence" value="ECO:0007669"/>
    <property type="project" value="UniProtKB-SubCell"/>
</dbReference>
<evidence type="ECO:0000256" key="3">
    <source>
        <dbReference type="ARBA" id="ARBA00022692"/>
    </source>
</evidence>
<feature type="transmembrane region" description="Helical" evidence="6">
    <location>
        <begin position="215"/>
        <end position="238"/>
    </location>
</feature>
<organism evidence="8 9">
    <name type="scientific">Desulfotalea psychrophila (strain LSv54 / DSM 12343)</name>
    <dbReference type="NCBI Taxonomy" id="177439"/>
    <lineage>
        <taxon>Bacteria</taxon>
        <taxon>Pseudomonadati</taxon>
        <taxon>Thermodesulfobacteriota</taxon>
        <taxon>Desulfobulbia</taxon>
        <taxon>Desulfobulbales</taxon>
        <taxon>Desulfocapsaceae</taxon>
        <taxon>Desulfotalea</taxon>
    </lineage>
</organism>
<feature type="domain" description="EamA" evidence="7">
    <location>
        <begin position="12"/>
        <end position="143"/>
    </location>
</feature>
<dbReference type="RefSeq" id="WP_011187535.1">
    <property type="nucleotide sequence ID" value="NC_006138.1"/>
</dbReference>
<evidence type="ECO:0000256" key="1">
    <source>
        <dbReference type="ARBA" id="ARBA00004651"/>
    </source>
</evidence>
<dbReference type="STRING" id="177439.DP0290"/>
<feature type="transmembrane region" description="Helical" evidence="6">
    <location>
        <begin position="12"/>
        <end position="33"/>
    </location>
</feature>
<keyword evidence="5 6" id="KW-0472">Membrane</keyword>
<name>Q6ARK6_DESPS</name>
<feature type="transmembrane region" description="Helical" evidence="6">
    <location>
        <begin position="39"/>
        <end position="61"/>
    </location>
</feature>
<keyword evidence="9" id="KW-1185">Reference proteome</keyword>
<feature type="transmembrane region" description="Helical" evidence="6">
    <location>
        <begin position="73"/>
        <end position="93"/>
    </location>
</feature>
<dbReference type="InterPro" id="IPR000620">
    <property type="entry name" value="EamA_dom"/>
</dbReference>
<evidence type="ECO:0000256" key="6">
    <source>
        <dbReference type="SAM" id="Phobius"/>
    </source>
</evidence>
<feature type="transmembrane region" description="Helical" evidence="6">
    <location>
        <begin position="99"/>
        <end position="119"/>
    </location>
</feature>